<dbReference type="InterPro" id="IPR022791">
    <property type="entry name" value="L-PG_synthase/AglD"/>
</dbReference>
<feature type="transmembrane region" description="Helical" evidence="7">
    <location>
        <begin position="122"/>
        <end position="149"/>
    </location>
</feature>
<dbReference type="Pfam" id="PF03706">
    <property type="entry name" value="LPG_synthase_TM"/>
    <property type="match status" value="1"/>
</dbReference>
<feature type="transmembrane region" description="Helical" evidence="7">
    <location>
        <begin position="50"/>
        <end position="68"/>
    </location>
</feature>
<evidence type="ECO:0000256" key="1">
    <source>
        <dbReference type="ARBA" id="ARBA00004651"/>
    </source>
</evidence>
<keyword evidence="9" id="KW-1185">Reference proteome</keyword>
<reference evidence="8 9" key="1">
    <citation type="submission" date="2020-08" db="EMBL/GenBank/DDBJ databases">
        <title>Genome sequence of Phycicoccus endophyticus JCM 31784T.</title>
        <authorList>
            <person name="Hyun D.-W."/>
            <person name="Bae J.-W."/>
        </authorList>
    </citation>
    <scope>NUCLEOTIDE SEQUENCE [LARGE SCALE GENOMIC DNA]</scope>
    <source>
        <strain evidence="8 9">JCM 31784</strain>
    </source>
</reference>
<dbReference type="GO" id="GO:0005886">
    <property type="term" value="C:plasma membrane"/>
    <property type="evidence" value="ECO:0007669"/>
    <property type="project" value="UniProtKB-SubCell"/>
</dbReference>
<dbReference type="Proteomes" id="UP000515976">
    <property type="component" value="Chromosome"/>
</dbReference>
<sequence>MGGDVPHARGAPRPPRRRGPAHRRPAGPCRGGGRAVRAGQVEVPTTRRQLLQFGLGSALAVVLLVWGLPHFAQTSWGAIWQVIRSVPWHHAVGFQALMLLGLFCYTFTFTGSLRGLTHTKALVVNLCGSSVSNLLPGGGAVGLAATYAICRSWGFSRRATSTSAIVTGVWNVLARIALPVVAIVVLIVGGVTLPRALTNLAVAGSLTGLGILAAFVAVMVSERSAQWVGAALDRVVGPLVRRRRPRSTMTVEDLVRDLRARIIDVVRWRWWSMTLGMVGFFGAYYVLFVLVMRETGVAMPLNLLFAAYAIGRLLTAVGITPGGAGVTETATTVVLVGWGADPAAATAAVVLFSFVTHLMEVPLGGLGWLLWSLSPKVGPPVEGEEPLFPAGSTGVVAPEGQGPHPR</sequence>
<feature type="transmembrane region" description="Helical" evidence="7">
    <location>
        <begin position="88"/>
        <end position="110"/>
    </location>
</feature>
<accession>A0A7G9R2N3</accession>
<name>A0A7G9R2N3_9MICO</name>
<dbReference type="PANTHER" id="PTHR39087:SF2">
    <property type="entry name" value="UPF0104 MEMBRANE PROTEIN MJ1595"/>
    <property type="match status" value="1"/>
</dbReference>
<proteinExistence type="predicted"/>
<evidence type="ECO:0000313" key="8">
    <source>
        <dbReference type="EMBL" id="QNN49858.1"/>
    </source>
</evidence>
<organism evidence="8 9">
    <name type="scientific">Phycicoccus endophyticus</name>
    <dbReference type="NCBI Taxonomy" id="1690220"/>
    <lineage>
        <taxon>Bacteria</taxon>
        <taxon>Bacillati</taxon>
        <taxon>Actinomycetota</taxon>
        <taxon>Actinomycetes</taxon>
        <taxon>Micrococcales</taxon>
        <taxon>Intrasporangiaceae</taxon>
        <taxon>Phycicoccus</taxon>
    </lineage>
</organism>
<keyword evidence="3 7" id="KW-0812">Transmembrane</keyword>
<gene>
    <name evidence="8" type="ORF">H9L10_01845</name>
</gene>
<keyword evidence="4 7" id="KW-1133">Transmembrane helix</keyword>
<evidence type="ECO:0000256" key="3">
    <source>
        <dbReference type="ARBA" id="ARBA00022692"/>
    </source>
</evidence>
<evidence type="ECO:0000256" key="5">
    <source>
        <dbReference type="ARBA" id="ARBA00023136"/>
    </source>
</evidence>
<feature type="transmembrane region" description="Helical" evidence="7">
    <location>
        <begin position="344"/>
        <end position="371"/>
    </location>
</feature>
<feature type="transmembrane region" description="Helical" evidence="7">
    <location>
        <begin position="169"/>
        <end position="193"/>
    </location>
</feature>
<dbReference type="KEGG" id="pei:H9L10_01845"/>
<keyword evidence="2" id="KW-1003">Cell membrane</keyword>
<evidence type="ECO:0000256" key="2">
    <source>
        <dbReference type="ARBA" id="ARBA00022475"/>
    </source>
</evidence>
<protein>
    <submittedName>
        <fullName evidence="8">Flippase-like domain-containing protein</fullName>
    </submittedName>
</protein>
<keyword evidence="5 7" id="KW-0472">Membrane</keyword>
<dbReference type="PANTHER" id="PTHR39087">
    <property type="entry name" value="UPF0104 MEMBRANE PROTEIN MJ1595"/>
    <property type="match status" value="1"/>
</dbReference>
<dbReference type="EMBL" id="CP060712">
    <property type="protein sequence ID" value="QNN49858.1"/>
    <property type="molecule type" value="Genomic_DNA"/>
</dbReference>
<feature type="transmembrane region" description="Helical" evidence="7">
    <location>
        <begin position="303"/>
        <end position="324"/>
    </location>
</feature>
<comment type="subcellular location">
    <subcellularLocation>
        <location evidence="1">Cell membrane</location>
        <topology evidence="1">Multi-pass membrane protein</topology>
    </subcellularLocation>
</comment>
<evidence type="ECO:0000256" key="4">
    <source>
        <dbReference type="ARBA" id="ARBA00022989"/>
    </source>
</evidence>
<feature type="transmembrane region" description="Helical" evidence="7">
    <location>
        <begin position="270"/>
        <end position="291"/>
    </location>
</feature>
<dbReference type="AlphaFoldDB" id="A0A7G9R2N3"/>
<evidence type="ECO:0000256" key="6">
    <source>
        <dbReference type="SAM" id="MobiDB-lite"/>
    </source>
</evidence>
<evidence type="ECO:0000313" key="9">
    <source>
        <dbReference type="Proteomes" id="UP000515976"/>
    </source>
</evidence>
<evidence type="ECO:0000256" key="7">
    <source>
        <dbReference type="SAM" id="Phobius"/>
    </source>
</evidence>
<feature type="transmembrane region" description="Helical" evidence="7">
    <location>
        <begin position="200"/>
        <end position="220"/>
    </location>
</feature>
<feature type="compositionally biased region" description="Basic residues" evidence="6">
    <location>
        <begin position="14"/>
        <end position="25"/>
    </location>
</feature>
<feature type="region of interest" description="Disordered" evidence="6">
    <location>
        <begin position="1"/>
        <end position="35"/>
    </location>
</feature>
<feature type="region of interest" description="Disordered" evidence="6">
    <location>
        <begin position="382"/>
        <end position="406"/>
    </location>
</feature>